<accession>A0A1V3IHG5</accession>
<keyword evidence="1" id="KW-0472">Membrane</keyword>
<feature type="transmembrane region" description="Helical" evidence="1">
    <location>
        <begin position="29"/>
        <end position="47"/>
    </location>
</feature>
<protein>
    <recommendedName>
        <fullName evidence="4">DNA gyrase subunit B</fullName>
    </recommendedName>
</protein>
<feature type="transmembrane region" description="Helical" evidence="1">
    <location>
        <begin position="54"/>
        <end position="70"/>
    </location>
</feature>
<comment type="caution">
    <text evidence="2">The sequence shown here is derived from an EMBL/GenBank/DDBJ whole genome shotgun (WGS) entry which is preliminary data.</text>
</comment>
<sequence>MMKTIVNLVLFFVSLAYPIYWLWGKNPQVLAFLPFIIGFFWGLKGIYEQAFMRHFSWGITVLLTIIGITRSNEMMYGYPIIINGLMLIIFGTSLWQKQTIIERFARMQTPNLSEKGVRYTRKVTRIWCGFFIFNIAVSGITIYSNLLDYWALYNGFISYLLMGILMAGEWIVRQYMKKHHEE</sequence>
<dbReference type="RefSeq" id="WP_077493640.1">
    <property type="nucleotide sequence ID" value="NZ_MLHG01000020.1"/>
</dbReference>
<dbReference type="EMBL" id="MLHG01000020">
    <property type="protein sequence ID" value="OOF40579.1"/>
    <property type="molecule type" value="Genomic_DNA"/>
</dbReference>
<keyword evidence="1" id="KW-0812">Transmembrane</keyword>
<feature type="transmembrane region" description="Helical" evidence="1">
    <location>
        <begin position="5"/>
        <end position="23"/>
    </location>
</feature>
<organism evidence="2 3">
    <name type="scientific">Rodentibacter mrazii</name>
    <dbReference type="NCBI Taxonomy" id="1908257"/>
    <lineage>
        <taxon>Bacteria</taxon>
        <taxon>Pseudomonadati</taxon>
        <taxon>Pseudomonadota</taxon>
        <taxon>Gammaproteobacteria</taxon>
        <taxon>Pasteurellales</taxon>
        <taxon>Pasteurellaceae</taxon>
        <taxon>Rodentibacter</taxon>
    </lineage>
</organism>
<feature type="transmembrane region" description="Helical" evidence="1">
    <location>
        <begin position="150"/>
        <end position="172"/>
    </location>
</feature>
<dbReference type="Proteomes" id="UP000189426">
    <property type="component" value="Unassembled WGS sequence"/>
</dbReference>
<keyword evidence="3" id="KW-1185">Reference proteome</keyword>
<evidence type="ECO:0000256" key="1">
    <source>
        <dbReference type="SAM" id="Phobius"/>
    </source>
</evidence>
<feature type="transmembrane region" description="Helical" evidence="1">
    <location>
        <begin position="76"/>
        <end position="95"/>
    </location>
</feature>
<proteinExistence type="predicted"/>
<evidence type="ECO:0000313" key="3">
    <source>
        <dbReference type="Proteomes" id="UP000189426"/>
    </source>
</evidence>
<evidence type="ECO:0008006" key="4">
    <source>
        <dbReference type="Google" id="ProtNLM"/>
    </source>
</evidence>
<evidence type="ECO:0000313" key="2">
    <source>
        <dbReference type="EMBL" id="OOF40579.1"/>
    </source>
</evidence>
<keyword evidence="1" id="KW-1133">Transmembrane helix</keyword>
<gene>
    <name evidence="2" type="ORF">BKK47_03770</name>
</gene>
<name>A0A1V3IHG5_9PAST</name>
<dbReference type="STRING" id="1908257.BKK47_03770"/>
<dbReference type="AlphaFoldDB" id="A0A1V3IHG5"/>
<reference evidence="2 3" key="1">
    <citation type="submission" date="2016-10" db="EMBL/GenBank/DDBJ databases">
        <title>Rodentibacter gen. nov. and new species.</title>
        <authorList>
            <person name="Christensen H."/>
        </authorList>
    </citation>
    <scope>NUCLEOTIDE SEQUENCE [LARGE SCALE GENOMIC DNA]</scope>
    <source>
        <strain evidence="2 3">Ppn418</strain>
    </source>
</reference>
<feature type="transmembrane region" description="Helical" evidence="1">
    <location>
        <begin position="126"/>
        <end position="144"/>
    </location>
</feature>